<dbReference type="Pfam" id="PF00501">
    <property type="entry name" value="AMP-binding"/>
    <property type="match status" value="1"/>
</dbReference>
<dbReference type="SMART" id="SM00823">
    <property type="entry name" value="PKS_PP"/>
    <property type="match status" value="1"/>
</dbReference>
<dbReference type="PANTHER" id="PTHR44845:SF6">
    <property type="entry name" value="BETA-ALANINE-ACTIVATING ENZYME"/>
    <property type="match status" value="1"/>
</dbReference>
<dbReference type="SUPFAM" id="SSF47336">
    <property type="entry name" value="ACP-like"/>
    <property type="match status" value="1"/>
</dbReference>
<dbReference type="Gene3D" id="3.30.300.30">
    <property type="match status" value="1"/>
</dbReference>
<reference evidence="4 5" key="1">
    <citation type="submission" date="2016-10" db="EMBL/GenBank/DDBJ databases">
        <authorList>
            <person name="de Groot N.N."/>
        </authorList>
    </citation>
    <scope>NUCLEOTIDE SEQUENCE [LARGE SCALE GENOMIC DNA]</scope>
    <source>
        <strain evidence="4 5">LMG 18387</strain>
    </source>
</reference>
<feature type="domain" description="Carrier" evidence="3">
    <location>
        <begin position="915"/>
        <end position="991"/>
    </location>
</feature>
<dbReference type="Gene3D" id="3.40.50.12780">
    <property type="entry name" value="N-terminal domain of ligase-like"/>
    <property type="match status" value="1"/>
</dbReference>
<dbReference type="SUPFAM" id="SSF51735">
    <property type="entry name" value="NAD(P)-binding Rossmann-fold domains"/>
    <property type="match status" value="1"/>
</dbReference>
<evidence type="ECO:0000259" key="3">
    <source>
        <dbReference type="PROSITE" id="PS50075"/>
    </source>
</evidence>
<keyword evidence="1" id="KW-0596">Phosphopantetheine</keyword>
<dbReference type="STRING" id="29435.SAMN05216588_11314"/>
<dbReference type="InterPro" id="IPR009081">
    <property type="entry name" value="PP-bd_ACP"/>
</dbReference>
<dbReference type="Gene3D" id="1.10.1200.10">
    <property type="entry name" value="ACP-like"/>
    <property type="match status" value="1"/>
</dbReference>
<dbReference type="GO" id="GO:0031177">
    <property type="term" value="F:phosphopantetheine binding"/>
    <property type="evidence" value="ECO:0007669"/>
    <property type="project" value="InterPro"/>
</dbReference>
<dbReference type="Pfam" id="PF13193">
    <property type="entry name" value="AMP-binding_C"/>
    <property type="match status" value="1"/>
</dbReference>
<dbReference type="Proteomes" id="UP000198606">
    <property type="component" value="Unassembled WGS sequence"/>
</dbReference>
<accession>A0A1G8IQJ0</accession>
<keyword evidence="2" id="KW-0597">Phosphoprotein</keyword>
<sequence length="1358" mass="150728">MLTSPDSLPNVILWAVSRSRSTAFERAVMQHPDVRVLHERLSEPFLARHFPEKHALIERTRRINNGPPGIPGYAEAMALLGERPARPHRLQFSKEIAYFVDFDSIDSTWLTQFRHVFLIRQPRDVMRSLYRVSQSGGTTYFDADESGFDELARIHERVLEQCDASQVLYLDSDEDLMGDTRGTLARFCDFAGIDFSPRLLSWAPEKVEQWQFFQGWHDDAERSCGFAHVAHPEITFPEAVECTARDKQPLYNFFHLAAAWQRVPATNDHLACLHEPAEAHLRVLLLASTRQQHLRALQWAAQLPGNYAVWLWSSPAACHFDAIIREIEQLQDLPLVTLTTSGDPVSLEFVRRLSHRQLCLICPDSPQARHTEVKLIIVDPDNPAMDQVGPRIAQYQRAAAQHSLEQQIRTQRLNAPAHTTTPSWHMQLRELLRDAPDSTVAASPQRSLSARDLNAQACTLAERLLHSCPHGGWVAIRLDKDLRTLVTMTACSLLRWPYLDIPQWYGTDATANVLAKLDPVVVVGDTLTLQSLAGRYRTLLLDHLPERCDAAPELRPQPFGDVAYGLLTSGTTGMAKVVTIGEHGRLDSLAFWRQHIRRGDRIGLNAWMTGYVYYPIFSGAVACLIPDAMVLDPHALTGFIQDSRLSQLMITPSLVAGLLQNEQAFQQAFANVHTLWLSGEPLSDVIREQLRHCLPDCQVLDLYGSNEAGDVALVGPEGRLHFTPGTEACVLDSTLQCVRLGSPGELYVHTQGLTPGYLKDDTADQAAFVSNPLAPTRPDLAPQLLRTGDRVRLTESGNIHLLGRSSTHLKLRGFKVFSTDVERILVAHPEVHTALVTTRGDGLDLQLVAFVAPADAEHPPHANTLRQWASQHLPAFSVPVAYFLTPSIPAGASQKRLGADILLQLPLVPLPDEEPPLTPLQSRVAALWGDCLNLQGVTLGPDSDFLDMGGSLLLLELINLINRTFRLDLSVADITHDATLAGITQLIARKLQGEPVLEVPFSVETETELYLSRLKAPVSHVPPREARRTILVTGATGHLGRMIVRHLQQAAGVERILCLVRAEDTAHAQQRVADLGPVEAVVANLSQPGLGLSPEDYRRLSSEVDCIIHCGAEVNWLKRYERLAETNVGGVLEVLRLAAMGGAGVVIASTLPETVPTTGYNRTKLVAERVAIRFREQTGIDLNILRCGDISAPIQANACDRINPDDYVGLMIRSCLALKAWPAESDWSLNLTPVDHVAQIFVHCALGESTTHSTSIHHLYNPESTRWEQICSWIQTLLGTDRFTALPLAQWRVRLEAQAPGNAVLQRTLLILPMIIEDFKHFSHPAPLQIAQLKCPVIDAEWTQQYLTALNLYTGETP</sequence>
<dbReference type="InterPro" id="IPR025110">
    <property type="entry name" value="AMP-bd_C"/>
</dbReference>
<dbReference type="InterPro" id="IPR013120">
    <property type="entry name" value="FAR_NAD-bd"/>
</dbReference>
<evidence type="ECO:0000256" key="2">
    <source>
        <dbReference type="ARBA" id="ARBA00022553"/>
    </source>
</evidence>
<proteinExistence type="predicted"/>
<dbReference type="Pfam" id="PF19798">
    <property type="entry name" value="Sulfotransfer_5"/>
    <property type="match status" value="1"/>
</dbReference>
<protein>
    <submittedName>
        <fullName evidence="4">Thioester reductase domain-containing protein</fullName>
    </submittedName>
</protein>
<dbReference type="Gene3D" id="3.40.50.720">
    <property type="entry name" value="NAD(P)-binding Rossmann-like Domain"/>
    <property type="match status" value="1"/>
</dbReference>
<gene>
    <name evidence="4" type="ORF">SAMN05216588_11314</name>
</gene>
<organism evidence="4 5">
    <name type="scientific">Phytopseudomonas flavescens</name>
    <dbReference type="NCBI Taxonomy" id="29435"/>
    <lineage>
        <taxon>Bacteria</taxon>
        <taxon>Pseudomonadati</taxon>
        <taxon>Pseudomonadota</taxon>
        <taxon>Gammaproteobacteria</taxon>
        <taxon>Pseudomonadales</taxon>
        <taxon>Pseudomonadaceae</taxon>
        <taxon>Phytopseudomonas</taxon>
    </lineage>
</organism>
<dbReference type="EMBL" id="FNDG01000013">
    <property type="protein sequence ID" value="SDI21195.1"/>
    <property type="molecule type" value="Genomic_DNA"/>
</dbReference>
<evidence type="ECO:0000256" key="1">
    <source>
        <dbReference type="ARBA" id="ARBA00022450"/>
    </source>
</evidence>
<name>A0A1G8IQJ0_9GAMM</name>
<dbReference type="PROSITE" id="PS50075">
    <property type="entry name" value="CARRIER"/>
    <property type="match status" value="1"/>
</dbReference>
<dbReference type="PANTHER" id="PTHR44845">
    <property type="entry name" value="CARRIER DOMAIN-CONTAINING PROTEIN"/>
    <property type="match status" value="1"/>
</dbReference>
<dbReference type="InterPro" id="IPR036291">
    <property type="entry name" value="NAD(P)-bd_dom_sf"/>
</dbReference>
<dbReference type="InterPro" id="IPR045851">
    <property type="entry name" value="AMP-bd_C_sf"/>
</dbReference>
<dbReference type="InterPro" id="IPR027417">
    <property type="entry name" value="P-loop_NTPase"/>
</dbReference>
<dbReference type="Pfam" id="PF07993">
    <property type="entry name" value="NAD_binding_4"/>
    <property type="match status" value="2"/>
</dbReference>
<evidence type="ECO:0000313" key="4">
    <source>
        <dbReference type="EMBL" id="SDI21195.1"/>
    </source>
</evidence>
<dbReference type="SUPFAM" id="SSF56801">
    <property type="entry name" value="Acetyl-CoA synthetase-like"/>
    <property type="match status" value="1"/>
</dbReference>
<dbReference type="Gene3D" id="3.40.50.300">
    <property type="entry name" value="P-loop containing nucleotide triphosphate hydrolases"/>
    <property type="match status" value="1"/>
</dbReference>
<dbReference type="InterPro" id="IPR000873">
    <property type="entry name" value="AMP-dep_synth/lig_dom"/>
</dbReference>
<dbReference type="InterPro" id="IPR036736">
    <property type="entry name" value="ACP-like_sf"/>
</dbReference>
<dbReference type="RefSeq" id="WP_084307384.1">
    <property type="nucleotide sequence ID" value="NZ_FNDG01000013.1"/>
</dbReference>
<dbReference type="Pfam" id="PF00550">
    <property type="entry name" value="PP-binding"/>
    <property type="match status" value="1"/>
</dbReference>
<dbReference type="InterPro" id="IPR042099">
    <property type="entry name" value="ANL_N_sf"/>
</dbReference>
<evidence type="ECO:0000313" key="5">
    <source>
        <dbReference type="Proteomes" id="UP000198606"/>
    </source>
</evidence>
<dbReference type="InterPro" id="IPR020806">
    <property type="entry name" value="PKS_PP-bd"/>
</dbReference>
<dbReference type="SUPFAM" id="SSF52540">
    <property type="entry name" value="P-loop containing nucleoside triphosphate hydrolases"/>
    <property type="match status" value="1"/>
</dbReference>